<dbReference type="GO" id="GO:0006508">
    <property type="term" value="P:proteolysis"/>
    <property type="evidence" value="ECO:0007669"/>
    <property type="project" value="UniProtKB-KW"/>
</dbReference>
<reference evidence="7 8" key="1">
    <citation type="submission" date="2018-06" db="EMBL/GenBank/DDBJ databases">
        <authorList>
            <consortium name="Pathogen Informatics"/>
            <person name="Doyle S."/>
        </authorList>
    </citation>
    <scope>NUCLEOTIDE SEQUENCE [LARGE SCALE GENOMIC DNA]</scope>
    <source>
        <strain evidence="7 8">NCTC13316</strain>
    </source>
</reference>
<dbReference type="Pfam" id="PF12913">
    <property type="entry name" value="SH3_6"/>
    <property type="match status" value="1"/>
</dbReference>
<dbReference type="InterPro" id="IPR027017">
    <property type="entry name" value="P60_peptidase_YkfC"/>
</dbReference>
<evidence type="ECO:0000256" key="5">
    <source>
        <dbReference type="SAM" id="SignalP"/>
    </source>
</evidence>
<keyword evidence="8" id="KW-1185">Reference proteome</keyword>
<dbReference type="AlphaFoldDB" id="A0A378JK92"/>
<keyword evidence="2" id="KW-0645">Protease</keyword>
<dbReference type="InterPro" id="IPR000064">
    <property type="entry name" value="NLP_P60_dom"/>
</dbReference>
<evidence type="ECO:0000256" key="4">
    <source>
        <dbReference type="ARBA" id="ARBA00022807"/>
    </source>
</evidence>
<sequence>MIRLIKQCLIYCTIFSFSILQVYADSDVISLFPIEHYDQNISSWIKPSNPNYDKPLLSQNIQKQRMKQFYEHSFGEMSPWSATFVNQILQQTAPYNIKGYVKNLMDEFNNEGKDSNHIGYGENFRPYTSKWVTKIAQNIDLDQLDNLTYHSNNRGIAIDNLYARSLPTNDVYFYHHKIPGQGYPFDNLQQSALWAGTPVYILAQSKDGAWLLILTPEYIAWVNSKGIARTNNDFVTKWQAAAQNKMAAIIRPDTQLLNEKRQFLLTSYPGAVFPAHQDKNTLRLLVPVANTKRQALIKEATVTSKQAVIMPLVATPHNFTKVMTNLIGRPYGWGGLYFYNDCSAELKNLFVPFGIWLPRHSSQQIQMGRQVDLSLLPAKDRLDFLAAQGKPFMTIVYVGGHVVLYIGTLPNPNNPSVSMIMTYQNIWGLTPHLGDRRDVIGGSVLFPLLLAYPEDPNLISQAGKPYFQIAYLDEMPNLSTEFNKIDIKTLMTAKVKQY</sequence>
<dbReference type="OrthoDB" id="9808890at2"/>
<keyword evidence="5" id="KW-0732">Signal</keyword>
<keyword evidence="3" id="KW-0378">Hydrolase</keyword>
<dbReference type="PIRSF" id="PIRSF019015">
    <property type="entry name" value="P60_peptidase_YkfC"/>
    <property type="match status" value="1"/>
</dbReference>
<dbReference type="EMBL" id="UGOD01000001">
    <property type="protein sequence ID" value="STX50733.1"/>
    <property type="molecule type" value="Genomic_DNA"/>
</dbReference>
<name>A0A378JK92_9GAMM</name>
<dbReference type="PROSITE" id="PS51935">
    <property type="entry name" value="NLPC_P60"/>
    <property type="match status" value="1"/>
</dbReference>
<dbReference type="InterPro" id="IPR026864">
    <property type="entry name" value="SH3b2-type_SH3"/>
</dbReference>
<protein>
    <submittedName>
        <fullName evidence="7">SH3 domain of the SH3b1 type</fullName>
    </submittedName>
</protein>
<keyword evidence="4" id="KW-0788">Thiol protease</keyword>
<evidence type="ECO:0000259" key="6">
    <source>
        <dbReference type="PROSITE" id="PS51935"/>
    </source>
</evidence>
<feature type="domain" description="NlpC/P60" evidence="6">
    <location>
        <begin position="313"/>
        <end position="439"/>
    </location>
</feature>
<dbReference type="InterPro" id="IPR039439">
    <property type="entry name" value="SH3b1_dom"/>
</dbReference>
<dbReference type="Gene3D" id="3.90.1720.10">
    <property type="entry name" value="endopeptidase domain like (from Nostoc punctiforme)"/>
    <property type="match status" value="1"/>
</dbReference>
<evidence type="ECO:0000313" key="7">
    <source>
        <dbReference type="EMBL" id="STX50733.1"/>
    </source>
</evidence>
<feature type="chain" id="PRO_5016614774" evidence="5">
    <location>
        <begin position="25"/>
        <end position="498"/>
    </location>
</feature>
<gene>
    <name evidence="7" type="ORF">NCTC13316_00820</name>
</gene>
<dbReference type="SUPFAM" id="SSF54001">
    <property type="entry name" value="Cysteine proteinases"/>
    <property type="match status" value="1"/>
</dbReference>
<evidence type="ECO:0000256" key="1">
    <source>
        <dbReference type="ARBA" id="ARBA00007074"/>
    </source>
</evidence>
<feature type="signal peptide" evidence="5">
    <location>
        <begin position="1"/>
        <end position="24"/>
    </location>
</feature>
<evidence type="ECO:0000313" key="8">
    <source>
        <dbReference type="Proteomes" id="UP000254794"/>
    </source>
</evidence>
<evidence type="ECO:0000256" key="3">
    <source>
        <dbReference type="ARBA" id="ARBA00022801"/>
    </source>
</evidence>
<proteinExistence type="inferred from homology"/>
<dbReference type="RefSeq" id="WP_115330428.1">
    <property type="nucleotide sequence ID" value="NZ_CAAAHP010000004.1"/>
</dbReference>
<comment type="similarity">
    <text evidence="1">Belongs to the peptidase C40 family.</text>
</comment>
<dbReference type="Pfam" id="PF12914">
    <property type="entry name" value="SH3_7"/>
    <property type="match status" value="1"/>
</dbReference>
<dbReference type="Proteomes" id="UP000254794">
    <property type="component" value="Unassembled WGS sequence"/>
</dbReference>
<dbReference type="InterPro" id="IPR038765">
    <property type="entry name" value="Papain-like_cys_pep_sf"/>
</dbReference>
<evidence type="ECO:0000256" key="2">
    <source>
        <dbReference type="ARBA" id="ARBA00022670"/>
    </source>
</evidence>
<accession>A0A378JK92</accession>
<dbReference type="GO" id="GO:0008234">
    <property type="term" value="F:cysteine-type peptidase activity"/>
    <property type="evidence" value="ECO:0007669"/>
    <property type="project" value="UniProtKB-KW"/>
</dbReference>
<organism evidence="7 8">
    <name type="scientific">Legionella busanensis</name>
    <dbReference type="NCBI Taxonomy" id="190655"/>
    <lineage>
        <taxon>Bacteria</taxon>
        <taxon>Pseudomonadati</taxon>
        <taxon>Pseudomonadota</taxon>
        <taxon>Gammaproteobacteria</taxon>
        <taxon>Legionellales</taxon>
        <taxon>Legionellaceae</taxon>
        <taxon>Legionella</taxon>
    </lineage>
</organism>